<proteinExistence type="predicted"/>
<accession>A0A1J1IQB5</accession>
<sequence length="180" mass="21640">MTKDDKEFSFEIEMFRKLKDLWDKNLRHSNLFSAYEKKARKKKKKQHAKIPMKQQQEIRDAIINAMKKKCLQGRQEDGHKGRLKRRRVIEIKILLIAKWNVYGMEKHRRNVVFIMNVLKFHMTSSYNIVSSDSSEKFYFLEKSIKTTSVRVKSCLRSDISFVEGEYHYRHIRNVSNKQPV</sequence>
<dbReference type="Proteomes" id="UP000183832">
    <property type="component" value="Unassembled WGS sequence"/>
</dbReference>
<dbReference type="AlphaFoldDB" id="A0A1J1IQB5"/>
<keyword evidence="2" id="KW-1185">Reference proteome</keyword>
<dbReference type="EMBL" id="CVRI01000056">
    <property type="protein sequence ID" value="CRL01732.1"/>
    <property type="molecule type" value="Genomic_DNA"/>
</dbReference>
<name>A0A1J1IQB5_9DIPT</name>
<protein>
    <submittedName>
        <fullName evidence="1">CLUMA_CG014948, isoform A</fullName>
    </submittedName>
</protein>
<gene>
    <name evidence="1" type="ORF">CLUMA_CG014948</name>
</gene>
<evidence type="ECO:0000313" key="2">
    <source>
        <dbReference type="Proteomes" id="UP000183832"/>
    </source>
</evidence>
<reference evidence="1 2" key="1">
    <citation type="submission" date="2015-04" db="EMBL/GenBank/DDBJ databases">
        <authorList>
            <person name="Syromyatnikov M.Y."/>
            <person name="Popov V.N."/>
        </authorList>
    </citation>
    <scope>NUCLEOTIDE SEQUENCE [LARGE SCALE GENOMIC DNA]</scope>
</reference>
<organism evidence="1 2">
    <name type="scientific">Clunio marinus</name>
    <dbReference type="NCBI Taxonomy" id="568069"/>
    <lineage>
        <taxon>Eukaryota</taxon>
        <taxon>Metazoa</taxon>
        <taxon>Ecdysozoa</taxon>
        <taxon>Arthropoda</taxon>
        <taxon>Hexapoda</taxon>
        <taxon>Insecta</taxon>
        <taxon>Pterygota</taxon>
        <taxon>Neoptera</taxon>
        <taxon>Endopterygota</taxon>
        <taxon>Diptera</taxon>
        <taxon>Nematocera</taxon>
        <taxon>Chironomoidea</taxon>
        <taxon>Chironomidae</taxon>
        <taxon>Clunio</taxon>
    </lineage>
</organism>
<evidence type="ECO:0000313" key="1">
    <source>
        <dbReference type="EMBL" id="CRL01732.1"/>
    </source>
</evidence>